<feature type="compositionally biased region" description="Basic and acidic residues" evidence="1">
    <location>
        <begin position="1"/>
        <end position="10"/>
    </location>
</feature>
<feature type="region of interest" description="Disordered" evidence="1">
    <location>
        <begin position="1"/>
        <end position="110"/>
    </location>
</feature>
<dbReference type="PANTHER" id="PTHR38654:SF1">
    <property type="entry name" value="BUCKY BALL"/>
    <property type="match status" value="1"/>
</dbReference>
<evidence type="ECO:0000256" key="1">
    <source>
        <dbReference type="SAM" id="MobiDB-lite"/>
    </source>
</evidence>
<feature type="region of interest" description="Disordered" evidence="1">
    <location>
        <begin position="203"/>
        <end position="254"/>
    </location>
</feature>
<name>A0AAV2L4J5_KNICA</name>
<dbReference type="PANTHER" id="PTHR38654">
    <property type="entry name" value="BUCKY BALL-RELATED"/>
    <property type="match status" value="1"/>
</dbReference>
<sequence>MTRPEHKEPTGAEVTLGPEHKEPTGAEVTLGPEHKEPTGAESGPDSRLTNSVTASAMYPGTATAPPATAHTDAHSQGSRPGGTAPPRPGDQGPRPGGTALPGPGDQGQHKPFFYVQPPFLPMQNLQWPPLMPLHYSPYYGGFPGYGYGLPLMPHFPPAPYLEAPGFVLPHSHHHLMDYRRMLNPQYYQSMAYHARRLRFQQNAPTRDVTSAEVQTEPMSEPGLSRSEASRDSGNASTALSAQRENPTSANATPQKGGFVIEAEEVRIQCCASPLGLTALRSPETSEMSRRFAQEVVHCSSIVQNASVADNEETVENKTKTPQPCPDILLVNPTEGVVERAASPSGRSPVDTKVENILNEKNLKVVRLPFNAKYLSELRDLEASIWTPDQTLVPSPDFFMDSCSELFSGEVPSSELATTREEVLHDECVPIVHLPPALSEDLASVVPTFVNPVVQIQRKELSKPSRVCGKVGHNVCGKVGRRCSAYLLSDDSVGKPSDHHETSFESLPAYLPSWLADFQSYGKIPSTPQKSVKPLWSKSLNVPDLQSAAVRKPKERNEPRAERRSASDNECCVSRSYNENLAVSYEKKPRLCTRCFNKRRAYHGPDKDSRPKAAPFQLWNDQTCVACTGFTSKRFGGKGCCPDVQMEGELSESSCRRKRRESKHNSEEGFSKRRGCGCGERHRYHHGDAIREADENNRQPPCPPPRWQTVRAHGSVTGRTQGSLSASSSSSTVSRSRREKGVIYRGEEHQRPRSPLSWSGRSVEPLPGTAHWGWRRGLCDVTALFG</sequence>
<gene>
    <name evidence="2" type="ORF">KC01_LOCUS25043</name>
</gene>
<protein>
    <submittedName>
        <fullName evidence="2">Uncharacterized protein</fullName>
    </submittedName>
</protein>
<feature type="region of interest" description="Disordered" evidence="1">
    <location>
        <begin position="688"/>
        <end position="761"/>
    </location>
</feature>
<evidence type="ECO:0000313" key="2">
    <source>
        <dbReference type="EMBL" id="CAL1596346.1"/>
    </source>
</evidence>
<dbReference type="Proteomes" id="UP001497482">
    <property type="component" value="Chromosome 21"/>
</dbReference>
<dbReference type="AlphaFoldDB" id="A0AAV2L4J5"/>
<reference evidence="2 3" key="1">
    <citation type="submission" date="2024-04" db="EMBL/GenBank/DDBJ databases">
        <authorList>
            <person name="Waldvogel A.-M."/>
            <person name="Schoenle A."/>
        </authorList>
    </citation>
    <scope>NUCLEOTIDE SEQUENCE [LARGE SCALE GENOMIC DNA]</scope>
</reference>
<feature type="compositionally biased region" description="Low complexity" evidence="1">
    <location>
        <begin position="722"/>
        <end position="733"/>
    </location>
</feature>
<dbReference type="InterPro" id="IPR053309">
    <property type="entry name" value="Balbiani_Body_Formation"/>
</dbReference>
<accession>A0AAV2L4J5</accession>
<dbReference type="EMBL" id="OZ035843">
    <property type="protein sequence ID" value="CAL1596346.1"/>
    <property type="molecule type" value="Genomic_DNA"/>
</dbReference>
<proteinExistence type="predicted"/>
<feature type="region of interest" description="Disordered" evidence="1">
    <location>
        <begin position="651"/>
        <end position="671"/>
    </location>
</feature>
<evidence type="ECO:0000313" key="3">
    <source>
        <dbReference type="Proteomes" id="UP001497482"/>
    </source>
</evidence>
<feature type="compositionally biased region" description="Polar residues" evidence="1">
    <location>
        <begin position="203"/>
        <end position="217"/>
    </location>
</feature>
<feature type="compositionally biased region" description="Basic and acidic residues" evidence="1">
    <location>
        <begin position="738"/>
        <end position="750"/>
    </location>
</feature>
<feature type="compositionally biased region" description="Polar residues" evidence="1">
    <location>
        <begin position="231"/>
        <end position="253"/>
    </location>
</feature>
<organism evidence="2 3">
    <name type="scientific">Knipowitschia caucasica</name>
    <name type="common">Caucasian dwarf goby</name>
    <name type="synonym">Pomatoschistus caucasicus</name>
    <dbReference type="NCBI Taxonomy" id="637954"/>
    <lineage>
        <taxon>Eukaryota</taxon>
        <taxon>Metazoa</taxon>
        <taxon>Chordata</taxon>
        <taxon>Craniata</taxon>
        <taxon>Vertebrata</taxon>
        <taxon>Euteleostomi</taxon>
        <taxon>Actinopterygii</taxon>
        <taxon>Neopterygii</taxon>
        <taxon>Teleostei</taxon>
        <taxon>Neoteleostei</taxon>
        <taxon>Acanthomorphata</taxon>
        <taxon>Gobiaria</taxon>
        <taxon>Gobiiformes</taxon>
        <taxon>Gobioidei</taxon>
        <taxon>Gobiidae</taxon>
        <taxon>Gobiinae</taxon>
        <taxon>Knipowitschia</taxon>
    </lineage>
</organism>
<feature type="compositionally biased region" description="Low complexity" evidence="1">
    <location>
        <begin position="61"/>
        <end position="70"/>
    </location>
</feature>
<keyword evidence="3" id="KW-1185">Reference proteome</keyword>